<dbReference type="STRING" id="7370.A0A1I8MDL5"/>
<name>A0A1I8MDL5_MUSDO</name>
<dbReference type="InterPro" id="IPR036508">
    <property type="entry name" value="Chitin-bd_dom_sf"/>
</dbReference>
<dbReference type="PROSITE" id="PS50940">
    <property type="entry name" value="CHIT_BIND_II"/>
    <property type="match status" value="2"/>
</dbReference>
<dbReference type="SMART" id="SM00494">
    <property type="entry name" value="ChtBD2"/>
    <property type="match status" value="2"/>
</dbReference>
<proteinExistence type="predicted"/>
<organism evidence="4">
    <name type="scientific">Musca domestica</name>
    <name type="common">House fly</name>
    <dbReference type="NCBI Taxonomy" id="7370"/>
    <lineage>
        <taxon>Eukaryota</taxon>
        <taxon>Metazoa</taxon>
        <taxon>Ecdysozoa</taxon>
        <taxon>Arthropoda</taxon>
        <taxon>Hexapoda</taxon>
        <taxon>Insecta</taxon>
        <taxon>Pterygota</taxon>
        <taxon>Neoptera</taxon>
        <taxon>Endopterygota</taxon>
        <taxon>Diptera</taxon>
        <taxon>Brachycera</taxon>
        <taxon>Muscomorpha</taxon>
        <taxon>Muscoidea</taxon>
        <taxon>Muscidae</taxon>
        <taxon>Musca</taxon>
    </lineage>
</organism>
<dbReference type="Pfam" id="PF01607">
    <property type="entry name" value="CBM_14"/>
    <property type="match status" value="2"/>
</dbReference>
<evidence type="ECO:0000256" key="1">
    <source>
        <dbReference type="SAM" id="MobiDB-lite"/>
    </source>
</evidence>
<feature type="region of interest" description="Disordered" evidence="1">
    <location>
        <begin position="281"/>
        <end position="397"/>
    </location>
</feature>
<protein>
    <recommendedName>
        <fullName evidence="3">Chitin-binding type-2 domain-containing protein</fullName>
    </recommendedName>
</protein>
<dbReference type="InterPro" id="IPR002557">
    <property type="entry name" value="Chitin-bd_dom"/>
</dbReference>
<dbReference type="Gene3D" id="2.170.140.10">
    <property type="entry name" value="Chitin binding domain"/>
    <property type="match status" value="2"/>
</dbReference>
<feature type="chain" id="PRO_5044560206" description="Chitin-binding type-2 domain-containing protein" evidence="2">
    <location>
        <begin position="20"/>
        <end position="572"/>
    </location>
</feature>
<feature type="compositionally biased region" description="Low complexity" evidence="1">
    <location>
        <begin position="166"/>
        <end position="230"/>
    </location>
</feature>
<dbReference type="EnsemblMetazoa" id="MDOA003800-RA">
    <property type="protein sequence ID" value="MDOA003800-PA"/>
    <property type="gene ID" value="MDOA003800"/>
</dbReference>
<feature type="compositionally biased region" description="Low complexity" evidence="1">
    <location>
        <begin position="308"/>
        <end position="378"/>
    </location>
</feature>
<dbReference type="eggNOG" id="ENOG502RWJX">
    <property type="taxonomic scope" value="Eukaryota"/>
</dbReference>
<dbReference type="AlphaFoldDB" id="A0A1I8MDL5"/>
<feature type="region of interest" description="Disordered" evidence="1">
    <location>
        <begin position="157"/>
        <end position="230"/>
    </location>
</feature>
<feature type="compositionally biased region" description="Low complexity" evidence="1">
    <location>
        <begin position="281"/>
        <end position="301"/>
    </location>
</feature>
<dbReference type="GO" id="GO:0005576">
    <property type="term" value="C:extracellular region"/>
    <property type="evidence" value="ECO:0007669"/>
    <property type="project" value="InterPro"/>
</dbReference>
<gene>
    <name evidence="4" type="primary">101892142</name>
</gene>
<evidence type="ECO:0000313" key="4">
    <source>
        <dbReference type="EnsemblMetazoa" id="MDOA003800-PA"/>
    </source>
</evidence>
<feature type="signal peptide" evidence="2">
    <location>
        <begin position="1"/>
        <end position="19"/>
    </location>
</feature>
<feature type="domain" description="Chitin-binding type-2" evidence="3">
    <location>
        <begin position="512"/>
        <end position="572"/>
    </location>
</feature>
<dbReference type="RefSeq" id="XP_005178752.2">
    <property type="nucleotide sequence ID" value="XM_005178695.4"/>
</dbReference>
<reference evidence="4" key="1">
    <citation type="submission" date="2020-05" db="UniProtKB">
        <authorList>
            <consortium name="EnsemblMetazoa"/>
        </authorList>
    </citation>
    <scope>IDENTIFICATION</scope>
    <source>
        <strain evidence="4">Aabys</strain>
    </source>
</reference>
<dbReference type="OrthoDB" id="8070239at2759"/>
<feature type="region of interest" description="Disordered" evidence="1">
    <location>
        <begin position="242"/>
        <end position="261"/>
    </location>
</feature>
<feature type="region of interest" description="Disordered" evidence="1">
    <location>
        <begin position="448"/>
        <end position="511"/>
    </location>
</feature>
<evidence type="ECO:0000259" key="3">
    <source>
        <dbReference type="PROSITE" id="PS50940"/>
    </source>
</evidence>
<feature type="domain" description="Chitin-binding type-2" evidence="3">
    <location>
        <begin position="386"/>
        <end position="447"/>
    </location>
</feature>
<dbReference type="VEuPathDB" id="VectorBase:MDOA003800"/>
<dbReference type="VEuPathDB" id="VectorBase:MDOMA2_017282"/>
<accession>A0A1I8MDL5</accession>
<dbReference type="SUPFAM" id="SSF57625">
    <property type="entry name" value="Invertebrate chitin-binding proteins"/>
    <property type="match status" value="2"/>
</dbReference>
<dbReference type="KEGG" id="mde:101892142"/>
<feature type="compositionally biased region" description="Low complexity" evidence="1">
    <location>
        <begin position="462"/>
        <end position="489"/>
    </location>
</feature>
<dbReference type="GO" id="GO:0008061">
    <property type="term" value="F:chitin binding"/>
    <property type="evidence" value="ECO:0007669"/>
    <property type="project" value="InterPro"/>
</dbReference>
<evidence type="ECO:0000256" key="2">
    <source>
        <dbReference type="SAM" id="SignalP"/>
    </source>
</evidence>
<sequence length="572" mass="61358">MKFLLNILLLAIALTTIDAYCDVCQQSNEAACRSRNTFSLCVDGVLMEEHFTCPNDYVCTSGENICYPPDEETPVCPFDAVEDSDAMIREGNQCGICDEDRVFACLSETTYGFCFGKESILDGPVDLVMDCPANTVCNINYKADFCYDDTLAKASCVPSSPDGDNSETTTYEPETTTTSTEFTTTTKVHSTTTELPATTTTEVDSTTTEYPTTTEEVTTTTTLPTTTTTLPTTTTTTEVITETTTTSVPTTTSTPDEPTTETNIITTTQEPITETTTMVPTTTTTTTTTTEKSTTRSTLPDTTEEYTTEPTTITPSSTTTTGGPTTGSTTLAPSTTTSTTTEQSTTESSTTVFSTTTTEASSSTKTTTTVATTTTTPTPTEPRDPNQLCQDEGSTGFFKPDSDPTCTKYIMCYGVTLQGIEKTCPTGQYFDGERKFCTVEKPSDCKIETSTTTTKNPGEAETSTSTTTDTNPNPETTTTTTVKIPTTTPANDQESPTTTTQATITNPPRDPKQICLDAGASGSYKYDGDCTKFVMCYILNGTLDGMLKSCPAGQYFHEDTKLCVNVKPDSCL</sequence>
<keyword evidence="2" id="KW-0732">Signal</keyword>